<dbReference type="AlphaFoldDB" id="A0A4Z1NJT0"/>
<dbReference type="Gene3D" id="3.90.190.10">
    <property type="entry name" value="Protein tyrosine phosphatase superfamily"/>
    <property type="match status" value="1"/>
</dbReference>
<dbReference type="InterPro" id="IPR000340">
    <property type="entry name" value="Dual-sp_phosphatase_cat-dom"/>
</dbReference>
<evidence type="ECO:0000256" key="1">
    <source>
        <dbReference type="SAM" id="MobiDB-lite"/>
    </source>
</evidence>
<dbReference type="SUPFAM" id="SSF52799">
    <property type="entry name" value="(Phosphotyrosine protein) phosphatases II"/>
    <property type="match status" value="1"/>
</dbReference>
<dbReference type="EMBL" id="SNSC02000019">
    <property type="protein sequence ID" value="TID15895.1"/>
    <property type="molecule type" value="Genomic_DNA"/>
</dbReference>
<dbReference type="PROSITE" id="PS50056">
    <property type="entry name" value="TYR_PHOSPHATASE_2"/>
    <property type="match status" value="1"/>
</dbReference>
<dbReference type="InterPro" id="IPR016130">
    <property type="entry name" value="Tyr_Pase_AS"/>
</dbReference>
<dbReference type="InterPro" id="IPR000073">
    <property type="entry name" value="AB_hydrolase_1"/>
</dbReference>
<dbReference type="FunFam" id="3.90.190.10:FF:000090">
    <property type="entry name" value="Dual specificity phosphatase catalytic domain protein"/>
    <property type="match status" value="1"/>
</dbReference>
<dbReference type="SUPFAM" id="SSF53474">
    <property type="entry name" value="alpha/beta-Hydrolases"/>
    <property type="match status" value="1"/>
</dbReference>
<dbReference type="GO" id="GO:0006370">
    <property type="term" value="P:7-methylguanosine mRNA capping"/>
    <property type="evidence" value="ECO:0007669"/>
    <property type="project" value="TreeGrafter"/>
</dbReference>
<dbReference type="PANTHER" id="PTHR10367:SF25">
    <property type="entry name" value="DUAL SPECIFICITY PHOSPHATASE CATALYTIC DOMAIN PROTEIN (AFU_ORTHOLOGUE AFUA_1G03540)"/>
    <property type="match status" value="1"/>
</dbReference>
<dbReference type="Proteomes" id="UP000298493">
    <property type="component" value="Unassembled WGS sequence"/>
</dbReference>
<comment type="caution">
    <text evidence="3">The sequence shown here is derived from an EMBL/GenBank/DDBJ whole genome shotgun (WGS) entry which is preliminary data.</text>
</comment>
<protein>
    <submittedName>
        <fullName evidence="3">Alpha/beta hydrolase fold-1</fullName>
    </submittedName>
</protein>
<gene>
    <name evidence="3" type="ORF">E6O75_ATG08953</name>
</gene>
<feature type="region of interest" description="Disordered" evidence="1">
    <location>
        <begin position="368"/>
        <end position="399"/>
    </location>
</feature>
<dbReference type="InterPro" id="IPR029021">
    <property type="entry name" value="Prot-tyrosine_phosphatase-like"/>
</dbReference>
<proteinExistence type="predicted"/>
<dbReference type="GO" id="GO:0016787">
    <property type="term" value="F:hydrolase activity"/>
    <property type="evidence" value="ECO:0007669"/>
    <property type="project" value="UniProtKB-KW"/>
</dbReference>
<evidence type="ECO:0000313" key="4">
    <source>
        <dbReference type="Proteomes" id="UP000298493"/>
    </source>
</evidence>
<dbReference type="Pfam" id="PF00782">
    <property type="entry name" value="DSPc"/>
    <property type="match status" value="1"/>
</dbReference>
<dbReference type="GO" id="GO:0004484">
    <property type="term" value="F:mRNA guanylyltransferase activity"/>
    <property type="evidence" value="ECO:0007669"/>
    <property type="project" value="TreeGrafter"/>
</dbReference>
<keyword evidence="4" id="KW-1185">Reference proteome</keyword>
<dbReference type="InterPro" id="IPR051029">
    <property type="entry name" value="mRNA_Capping_Enz/RNA_Phosphat"/>
</dbReference>
<name>A0A4Z1NJT0_9PEZI</name>
<sequence>MLFSTSALTKILTSFALLLPSIYYFVKRYWLTEIVEEEEDAQFTEGVTNPPLLKKYVTIKSYHVPKTGFTYPSIRTFFRQHPQIDRLPTEPTPLPLLVAVHGLGGSIAQFDQILPSLINVAPTLAIDLPGCGSSSFQPEEKKAYTAHALVHLLAVVIEKHRNMEANQGVILFCHSMGCSLGCLLASTTSPYKDLISRYVCAVVAICPAVPLSLKQRVALRMALLIPESVFEYQRKRDRCGGTGSPSVARFVGPKADKRTKKLQLIFNKQSRTAVWRRMASGGLLPNSSSDPPFDGIPGQKIWQGMKMPIFLVAGKDDHITPADNICAIASWLGHRDAVKECNLSKADKGKAGEHGQPRETIEQGLKARAGNIVRDSTSAQDREAASTKPTIPEQDSSTSTTSVFQATILPSPAAHALLYTKDTARILSAHMRKFLSNVDERLDPGWQLHYLNQGGKWDVKNLGKWREVIPVSKPIAGFFRALKTLRDVDERHTPKVFVEEWSPRHGNGKDGLGSIAAIIDITHDAPVYDPDVLLSGGISYTKWPTVSKFPPTADRVKAFIELVDSIHADMVSGSHDFEPGVHRLIAVHCHYGFNRTGFFIVAYMVEKLGWTLKNAIAEFAEAKGPGIRHAHFIDELYAQYPNESGEDG</sequence>
<dbReference type="InterPro" id="IPR029058">
    <property type="entry name" value="AB_hydrolase_fold"/>
</dbReference>
<dbReference type="PANTHER" id="PTHR10367">
    <property type="entry name" value="MRNA-CAPPING ENZYME"/>
    <property type="match status" value="1"/>
</dbReference>
<feature type="compositionally biased region" description="Polar residues" evidence="1">
    <location>
        <begin position="387"/>
        <end position="399"/>
    </location>
</feature>
<dbReference type="STRING" id="86259.A0A4Z1NJT0"/>
<dbReference type="PROSITE" id="PS00383">
    <property type="entry name" value="TYR_PHOSPHATASE_1"/>
    <property type="match status" value="1"/>
</dbReference>
<dbReference type="Pfam" id="PF12697">
    <property type="entry name" value="Abhydrolase_6"/>
    <property type="match status" value="1"/>
</dbReference>
<evidence type="ECO:0000259" key="2">
    <source>
        <dbReference type="PROSITE" id="PS50056"/>
    </source>
</evidence>
<feature type="domain" description="Tyrosine specific protein phosphatases" evidence="2">
    <location>
        <begin position="557"/>
        <end position="623"/>
    </location>
</feature>
<dbReference type="InterPro" id="IPR000387">
    <property type="entry name" value="Tyr_Pase_dom"/>
</dbReference>
<evidence type="ECO:0000313" key="3">
    <source>
        <dbReference type="EMBL" id="TID15895.1"/>
    </source>
</evidence>
<organism evidence="3 4">
    <name type="scientific">Venturia nashicola</name>
    <dbReference type="NCBI Taxonomy" id="86259"/>
    <lineage>
        <taxon>Eukaryota</taxon>
        <taxon>Fungi</taxon>
        <taxon>Dikarya</taxon>
        <taxon>Ascomycota</taxon>
        <taxon>Pezizomycotina</taxon>
        <taxon>Dothideomycetes</taxon>
        <taxon>Pleosporomycetidae</taxon>
        <taxon>Venturiales</taxon>
        <taxon>Venturiaceae</taxon>
        <taxon>Venturia</taxon>
    </lineage>
</organism>
<reference evidence="3 4" key="1">
    <citation type="submission" date="2019-04" db="EMBL/GenBank/DDBJ databases">
        <title>High contiguity whole genome sequence and gene annotation resource for two Venturia nashicola isolates.</title>
        <authorList>
            <person name="Prokchorchik M."/>
            <person name="Won K."/>
            <person name="Lee Y."/>
            <person name="Choi E.D."/>
            <person name="Segonzac C."/>
            <person name="Sohn K.H."/>
        </authorList>
    </citation>
    <scope>NUCLEOTIDE SEQUENCE [LARGE SCALE GENOMIC DNA]</scope>
    <source>
        <strain evidence="3 4">PRI2</strain>
    </source>
</reference>
<keyword evidence="3" id="KW-0378">Hydrolase</keyword>
<dbReference type="Gene3D" id="3.40.50.1820">
    <property type="entry name" value="alpha/beta hydrolase"/>
    <property type="match status" value="1"/>
</dbReference>
<accession>A0A4Z1NJT0</accession>